<comment type="caution">
    <text evidence="2">The sequence shown here is derived from an EMBL/GenBank/DDBJ whole genome shotgun (WGS) entry which is preliminary data.</text>
</comment>
<keyword evidence="1" id="KW-0472">Membrane</keyword>
<proteinExistence type="predicted"/>
<name>A1ZI81_MICM2</name>
<protein>
    <submittedName>
        <fullName evidence="2">Uncharacterized protein</fullName>
    </submittedName>
</protein>
<reference evidence="2 3" key="1">
    <citation type="submission" date="2007-01" db="EMBL/GenBank/DDBJ databases">
        <authorList>
            <person name="Haygood M."/>
            <person name="Podell S."/>
            <person name="Anderson C."/>
            <person name="Hopkinson B."/>
            <person name="Roe K."/>
            <person name="Barbeau K."/>
            <person name="Gaasterland T."/>
            <person name="Ferriera S."/>
            <person name="Johnson J."/>
            <person name="Kravitz S."/>
            <person name="Beeson K."/>
            <person name="Sutton G."/>
            <person name="Rogers Y.-H."/>
            <person name="Friedman R."/>
            <person name="Frazier M."/>
            <person name="Venter J.C."/>
        </authorList>
    </citation>
    <scope>NUCLEOTIDE SEQUENCE [LARGE SCALE GENOMIC DNA]</scope>
    <source>
        <strain evidence="2 3">ATCC 23134</strain>
    </source>
</reference>
<keyword evidence="1" id="KW-1133">Transmembrane helix</keyword>
<dbReference type="Proteomes" id="UP000004095">
    <property type="component" value="Unassembled WGS sequence"/>
</dbReference>
<keyword evidence="3" id="KW-1185">Reference proteome</keyword>
<gene>
    <name evidence="2" type="ORF">M23134_05620</name>
</gene>
<feature type="transmembrane region" description="Helical" evidence="1">
    <location>
        <begin position="21"/>
        <end position="44"/>
    </location>
</feature>
<dbReference type="EMBL" id="AAWS01000009">
    <property type="protein sequence ID" value="EAY29748.1"/>
    <property type="molecule type" value="Genomic_DNA"/>
</dbReference>
<sequence length="49" mass="5970">MHIKKKYDMLDCKLFLKKNANLTLVSVFEVIFIFILVYDTTYIFNKMLY</sequence>
<organism evidence="2 3">
    <name type="scientific">Microscilla marina ATCC 23134</name>
    <dbReference type="NCBI Taxonomy" id="313606"/>
    <lineage>
        <taxon>Bacteria</taxon>
        <taxon>Pseudomonadati</taxon>
        <taxon>Bacteroidota</taxon>
        <taxon>Cytophagia</taxon>
        <taxon>Cytophagales</taxon>
        <taxon>Microscillaceae</taxon>
        <taxon>Microscilla</taxon>
    </lineage>
</organism>
<evidence type="ECO:0000313" key="2">
    <source>
        <dbReference type="EMBL" id="EAY29748.1"/>
    </source>
</evidence>
<dbReference type="AlphaFoldDB" id="A1ZI81"/>
<evidence type="ECO:0000313" key="3">
    <source>
        <dbReference type="Proteomes" id="UP000004095"/>
    </source>
</evidence>
<accession>A1ZI81</accession>
<keyword evidence="1" id="KW-0812">Transmembrane</keyword>
<evidence type="ECO:0000256" key="1">
    <source>
        <dbReference type="SAM" id="Phobius"/>
    </source>
</evidence>